<dbReference type="InterPro" id="IPR014001">
    <property type="entry name" value="Helicase_ATP-bd"/>
</dbReference>
<evidence type="ECO:0000259" key="6">
    <source>
        <dbReference type="PROSITE" id="PS51192"/>
    </source>
</evidence>
<dbReference type="Pfam" id="PF00270">
    <property type="entry name" value="DEAD"/>
    <property type="match status" value="1"/>
</dbReference>
<keyword evidence="3" id="KW-0378">Hydrolase</keyword>
<comment type="similarity">
    <text evidence="1">Belongs to the DEAD box helicase family. DEAH subfamily.</text>
</comment>
<dbReference type="SMART" id="SM00487">
    <property type="entry name" value="DEXDc"/>
    <property type="match status" value="1"/>
</dbReference>
<keyword evidence="4" id="KW-0347">Helicase</keyword>
<dbReference type="SMART" id="SM00490">
    <property type="entry name" value="HELICc"/>
    <property type="match status" value="1"/>
</dbReference>
<dbReference type="AlphaFoldDB" id="D5JG70"/>
<dbReference type="CDD" id="cd18791">
    <property type="entry name" value="SF2_C_RHA"/>
    <property type="match status" value="1"/>
</dbReference>
<protein>
    <submittedName>
        <fullName evidence="8">DEAH box polypeptide 8-like protein C</fullName>
    </submittedName>
</protein>
<feature type="domain" description="Helicase ATP-binding" evidence="6">
    <location>
        <begin position="31"/>
        <end position="194"/>
    </location>
</feature>
<dbReference type="PANTHER" id="PTHR18934:SF99">
    <property type="entry name" value="ATP-DEPENDENT RNA HELICASE DHX37-RELATED"/>
    <property type="match status" value="1"/>
</dbReference>
<dbReference type="EMBL" id="GU305893">
    <property type="protein sequence ID" value="ADF47440.1"/>
    <property type="molecule type" value="mRNA"/>
</dbReference>
<proteinExistence type="evidence at transcript level"/>
<dbReference type="PROSITE" id="PS00690">
    <property type="entry name" value="DEAH_ATP_HELICASE"/>
    <property type="match status" value="1"/>
</dbReference>
<feature type="domain" description="Helicase C-terminal" evidence="7">
    <location>
        <begin position="219"/>
        <end position="332"/>
    </location>
</feature>
<dbReference type="PANTHER" id="PTHR18934">
    <property type="entry name" value="ATP-DEPENDENT RNA HELICASE"/>
    <property type="match status" value="1"/>
</dbReference>
<dbReference type="GO" id="GO:0016787">
    <property type="term" value="F:hydrolase activity"/>
    <property type="evidence" value="ECO:0007669"/>
    <property type="project" value="UniProtKB-KW"/>
</dbReference>
<dbReference type="PROSITE" id="PS51194">
    <property type="entry name" value="HELICASE_CTER"/>
    <property type="match status" value="1"/>
</dbReference>
<dbReference type="GO" id="GO:0005524">
    <property type="term" value="F:ATP binding"/>
    <property type="evidence" value="ECO:0007669"/>
    <property type="project" value="UniProtKB-KW"/>
</dbReference>
<evidence type="ECO:0000256" key="3">
    <source>
        <dbReference type="ARBA" id="ARBA00022801"/>
    </source>
</evidence>
<evidence type="ECO:0000256" key="2">
    <source>
        <dbReference type="ARBA" id="ARBA00022741"/>
    </source>
</evidence>
<dbReference type="Pfam" id="PF00271">
    <property type="entry name" value="Helicase_C"/>
    <property type="match status" value="1"/>
</dbReference>
<dbReference type="InterPro" id="IPR001650">
    <property type="entry name" value="Helicase_C-like"/>
</dbReference>
<name>D5JG70_DUGJA</name>
<reference evidence="8" key="1">
    <citation type="journal article" date="2010" name="Dev. Biol.">
        <title>Different requirements for conserved post-transcriptional regulators in planarian regeneration and stem cell maintenance.</title>
        <authorList>
            <person name="Rouhana L."/>
            <person name="Shibata N."/>
            <person name="Nishimura O."/>
            <person name="Agata K."/>
        </authorList>
    </citation>
    <scope>NUCLEOTIDE SEQUENCE</scope>
</reference>
<keyword evidence="5" id="KW-0067">ATP-binding</keyword>
<evidence type="ECO:0000256" key="1">
    <source>
        <dbReference type="ARBA" id="ARBA00008792"/>
    </source>
</evidence>
<accession>D5JG70</accession>
<evidence type="ECO:0000256" key="4">
    <source>
        <dbReference type="ARBA" id="ARBA00022806"/>
    </source>
</evidence>
<evidence type="ECO:0000256" key="5">
    <source>
        <dbReference type="ARBA" id="ARBA00022840"/>
    </source>
</evidence>
<dbReference type="Gene3D" id="3.40.50.300">
    <property type="entry name" value="P-loop containing nucleotide triphosphate hydrolases"/>
    <property type="match status" value="2"/>
</dbReference>
<dbReference type="GO" id="GO:0004386">
    <property type="term" value="F:helicase activity"/>
    <property type="evidence" value="ECO:0007669"/>
    <property type="project" value="UniProtKB-KW"/>
</dbReference>
<dbReference type="SUPFAM" id="SSF52540">
    <property type="entry name" value="P-loop containing nucleoside triphosphate hydrolases"/>
    <property type="match status" value="1"/>
</dbReference>
<dbReference type="GO" id="GO:0003723">
    <property type="term" value="F:RNA binding"/>
    <property type="evidence" value="ECO:0007669"/>
    <property type="project" value="TreeGrafter"/>
</dbReference>
<dbReference type="InterPro" id="IPR002464">
    <property type="entry name" value="DNA/RNA_helicase_DEAH_CS"/>
</dbReference>
<sequence>MLNENLNLTNLRNGFNVTKELPIINYKDEIINNLLENNVVIIYGETGSGKTTQIPKYLFELELGGDKLIGVTQPRRIAAINIAKRVAVETSCAIGKEIGYEVRFNKKSCGSTKVKYLTDGILLNNCINDRRLSEYGIIMVDEAHERALYSDVLLGLLKEIISHNNGLKLIITSATMDVIKFSKYFFDAPIIYIEGRLFDVEVIYKPLVFIDYVESAAYTVIEIHSNPEKGDILVFLACQEEIENCIEKIGRMNKLKILPLYSAMEYHEQQKVFEPAENDERKVILATTIAETSLTIDGIRFIVDCGYSRQSNFNPTTGIDNWGGCSNIKSSS</sequence>
<dbReference type="CDD" id="cd17917">
    <property type="entry name" value="DEXHc_RHA-like"/>
    <property type="match status" value="1"/>
</dbReference>
<dbReference type="PROSITE" id="PS51192">
    <property type="entry name" value="HELICASE_ATP_BIND_1"/>
    <property type="match status" value="1"/>
</dbReference>
<evidence type="ECO:0000313" key="8">
    <source>
        <dbReference type="EMBL" id="ADF47440.1"/>
    </source>
</evidence>
<dbReference type="InterPro" id="IPR027417">
    <property type="entry name" value="P-loop_NTPase"/>
</dbReference>
<gene>
    <name evidence="8" type="primary">DHX-8C</name>
</gene>
<organism evidence="8">
    <name type="scientific">Dugesia japonica</name>
    <name type="common">Planarian</name>
    <dbReference type="NCBI Taxonomy" id="6161"/>
    <lineage>
        <taxon>Eukaryota</taxon>
        <taxon>Metazoa</taxon>
        <taxon>Spiralia</taxon>
        <taxon>Lophotrochozoa</taxon>
        <taxon>Platyhelminthes</taxon>
        <taxon>Rhabditophora</taxon>
        <taxon>Seriata</taxon>
        <taxon>Tricladida</taxon>
        <taxon>Continenticola</taxon>
        <taxon>Geoplanoidea</taxon>
        <taxon>Dugesiidae</taxon>
        <taxon>Dugesia</taxon>
    </lineage>
</organism>
<evidence type="ECO:0000259" key="7">
    <source>
        <dbReference type="PROSITE" id="PS51194"/>
    </source>
</evidence>
<dbReference type="InterPro" id="IPR011545">
    <property type="entry name" value="DEAD/DEAH_box_helicase_dom"/>
</dbReference>
<keyword evidence="2" id="KW-0547">Nucleotide-binding</keyword>